<protein>
    <submittedName>
        <fullName evidence="2">MBL fold metallo-hydrolase</fullName>
    </submittedName>
</protein>
<feature type="domain" description="Metallo-beta-lactamase" evidence="1">
    <location>
        <begin position="17"/>
        <end position="177"/>
    </location>
</feature>
<dbReference type="KEGG" id="mrtj:KHC33_13595"/>
<dbReference type="RefSeq" id="WP_214419163.1">
    <property type="nucleotide sequence ID" value="NZ_CP075546.1"/>
</dbReference>
<dbReference type="SMART" id="SM00849">
    <property type="entry name" value="Lactamase_B"/>
    <property type="match status" value="1"/>
</dbReference>
<dbReference type="InterPro" id="IPR001279">
    <property type="entry name" value="Metallo-B-lactamas"/>
</dbReference>
<dbReference type="Proteomes" id="UP000680656">
    <property type="component" value="Chromosome"/>
</dbReference>
<accession>A0A8E7EGM9</accession>
<dbReference type="EMBL" id="CP075546">
    <property type="protein sequence ID" value="QVV88348.1"/>
    <property type="molecule type" value="Genomic_DNA"/>
</dbReference>
<gene>
    <name evidence="2" type="ORF">KHC33_13595</name>
</gene>
<keyword evidence="2" id="KW-0378">Hydrolase</keyword>
<dbReference type="AlphaFoldDB" id="A0A8E7EGM9"/>
<dbReference type="Pfam" id="PF00753">
    <property type="entry name" value="Lactamase_B"/>
    <property type="match status" value="1"/>
</dbReference>
<dbReference type="InterPro" id="IPR036866">
    <property type="entry name" value="RibonucZ/Hydroxyglut_hydro"/>
</dbReference>
<dbReference type="PANTHER" id="PTHR23131:SF0">
    <property type="entry name" value="ENDORIBONUCLEASE LACTB2"/>
    <property type="match status" value="1"/>
</dbReference>
<proteinExistence type="predicted"/>
<reference evidence="2 3" key="1">
    <citation type="submission" date="2021-05" db="EMBL/GenBank/DDBJ databases">
        <title>A novel Methanospirillum isolate from a pyrite-forming mixed culture.</title>
        <authorList>
            <person name="Bunk B."/>
            <person name="Sproer C."/>
            <person name="Spring S."/>
            <person name="Pester M."/>
        </authorList>
    </citation>
    <scope>NUCLEOTIDE SEQUENCE [LARGE SCALE GENOMIC DNA]</scope>
    <source>
        <strain evidence="2 3">J.3.6.1-F.2.7.3</strain>
    </source>
</reference>
<dbReference type="GO" id="GO:0016787">
    <property type="term" value="F:hydrolase activity"/>
    <property type="evidence" value="ECO:0007669"/>
    <property type="project" value="UniProtKB-KW"/>
</dbReference>
<evidence type="ECO:0000313" key="2">
    <source>
        <dbReference type="EMBL" id="QVV88348.1"/>
    </source>
</evidence>
<dbReference type="InterPro" id="IPR050662">
    <property type="entry name" value="Sec-metab_biosynth-thioest"/>
</dbReference>
<evidence type="ECO:0000259" key="1">
    <source>
        <dbReference type="SMART" id="SM00849"/>
    </source>
</evidence>
<evidence type="ECO:0000313" key="3">
    <source>
        <dbReference type="Proteomes" id="UP000680656"/>
    </source>
</evidence>
<keyword evidence="3" id="KW-1185">Reference proteome</keyword>
<dbReference type="PANTHER" id="PTHR23131">
    <property type="entry name" value="ENDORIBONUCLEASE LACTB2"/>
    <property type="match status" value="1"/>
</dbReference>
<dbReference type="Gene3D" id="3.60.15.10">
    <property type="entry name" value="Ribonuclease Z/Hydroxyacylglutathione hydrolase-like"/>
    <property type="match status" value="2"/>
</dbReference>
<dbReference type="GeneID" id="65566213"/>
<organism evidence="2 3">
    <name type="scientific">Methanospirillum purgamenti</name>
    <dbReference type="NCBI Taxonomy" id="2834276"/>
    <lineage>
        <taxon>Archaea</taxon>
        <taxon>Methanobacteriati</taxon>
        <taxon>Methanobacteriota</taxon>
        <taxon>Stenosarchaea group</taxon>
        <taxon>Methanomicrobia</taxon>
        <taxon>Methanomicrobiales</taxon>
        <taxon>Methanospirillaceae</taxon>
        <taxon>Methanospirillum</taxon>
    </lineage>
</organism>
<name>A0A8E7EGM9_9EURY</name>
<dbReference type="SUPFAM" id="SSF56281">
    <property type="entry name" value="Metallo-hydrolase/oxidoreductase"/>
    <property type="match status" value="1"/>
</dbReference>
<sequence length="202" mass="22808">MTLMQVRNLTDHSDYYTSNVWHICGVYHSLSDINTLIDAGRDPGILNTLESIKCGLGKKPVEQIILTHSHFDHAGMVPKIIERYNPKIYAHPASRNSGTIPLLDRQEIQVGEEICMAVYAPGHSEDSLCLLCEEEHLLFSGDVPIRVYSHDNEFTSQYLDAFELFVAADLQAIYPGHGDQITGNVPHLMMESLRNIRKSRIF</sequence>